<dbReference type="Proteomes" id="UP000076532">
    <property type="component" value="Unassembled WGS sequence"/>
</dbReference>
<proteinExistence type="predicted"/>
<protein>
    <submittedName>
        <fullName evidence="2">Uncharacterized protein</fullName>
    </submittedName>
</protein>
<dbReference type="EMBL" id="KV417748">
    <property type="protein sequence ID" value="KZP07528.1"/>
    <property type="molecule type" value="Genomic_DNA"/>
</dbReference>
<reference evidence="2 3" key="1">
    <citation type="journal article" date="2016" name="Mol. Biol. Evol.">
        <title>Comparative Genomics of Early-Diverging Mushroom-Forming Fungi Provides Insights into the Origins of Lignocellulose Decay Capabilities.</title>
        <authorList>
            <person name="Nagy L.G."/>
            <person name="Riley R."/>
            <person name="Tritt A."/>
            <person name="Adam C."/>
            <person name="Daum C."/>
            <person name="Floudas D."/>
            <person name="Sun H."/>
            <person name="Yadav J.S."/>
            <person name="Pangilinan J."/>
            <person name="Larsson K.H."/>
            <person name="Matsuura K."/>
            <person name="Barry K."/>
            <person name="Labutti K."/>
            <person name="Kuo R."/>
            <person name="Ohm R.A."/>
            <person name="Bhattacharya S.S."/>
            <person name="Shirouzu T."/>
            <person name="Yoshinaga Y."/>
            <person name="Martin F.M."/>
            <person name="Grigoriev I.V."/>
            <person name="Hibbett D.S."/>
        </authorList>
    </citation>
    <scope>NUCLEOTIDE SEQUENCE [LARGE SCALE GENOMIC DNA]</scope>
    <source>
        <strain evidence="2 3">CBS 109695</strain>
    </source>
</reference>
<feature type="region of interest" description="Disordered" evidence="1">
    <location>
        <begin position="140"/>
        <end position="159"/>
    </location>
</feature>
<keyword evidence="3" id="KW-1185">Reference proteome</keyword>
<evidence type="ECO:0000256" key="1">
    <source>
        <dbReference type="SAM" id="MobiDB-lite"/>
    </source>
</evidence>
<name>A0A167XSS2_9AGAM</name>
<dbReference type="AlphaFoldDB" id="A0A167XSS2"/>
<gene>
    <name evidence="2" type="ORF">FIBSPDRAFT_939477</name>
</gene>
<evidence type="ECO:0000313" key="2">
    <source>
        <dbReference type="EMBL" id="KZP07528.1"/>
    </source>
</evidence>
<sequence>MNRIQSQMLARWVIPRFLKATRDLRGVPRCSYDILSVSVFDFVPEYWDTHGQSLLQVLESHGPIVATWFAFKFKTRVTRGHAVDNFRQFSYCYRFTPANFFRQKDVRAWESYVLLKSFIYVLCAIYEIIEAARKAQQSPMREQTRGCGGKATAESGSGGMSISHGQNVFLTDAKRNKCVFAGFGVPLAPKTDPKQLTSPRQKDVLTWEKDVLGGAARGH</sequence>
<organism evidence="2 3">
    <name type="scientific">Athelia psychrophila</name>
    <dbReference type="NCBI Taxonomy" id="1759441"/>
    <lineage>
        <taxon>Eukaryota</taxon>
        <taxon>Fungi</taxon>
        <taxon>Dikarya</taxon>
        <taxon>Basidiomycota</taxon>
        <taxon>Agaricomycotina</taxon>
        <taxon>Agaricomycetes</taxon>
        <taxon>Agaricomycetidae</taxon>
        <taxon>Atheliales</taxon>
        <taxon>Atheliaceae</taxon>
        <taxon>Athelia</taxon>
    </lineage>
</organism>
<accession>A0A167XSS2</accession>
<evidence type="ECO:0000313" key="3">
    <source>
        <dbReference type="Proteomes" id="UP000076532"/>
    </source>
</evidence>